<keyword evidence="1" id="KW-0472">Membrane</keyword>
<reference evidence="2 4" key="1">
    <citation type="submission" date="2013-02" db="EMBL/GenBank/DDBJ databases">
        <title>The Genome Sequence of Acinetobacter sp. NIPH 3623.</title>
        <authorList>
            <consortium name="The Broad Institute Genome Sequencing Platform"/>
            <consortium name="The Broad Institute Genome Sequencing Center for Infectious Disease"/>
            <person name="Cerqueira G."/>
            <person name="Feldgarden M."/>
            <person name="Courvalin P."/>
            <person name="Perichon B."/>
            <person name="Grillot-Courvalin C."/>
            <person name="Clermont D."/>
            <person name="Rocha E."/>
            <person name="Yoon E.-J."/>
            <person name="Nemec A."/>
            <person name="Walker B."/>
            <person name="Young S.K."/>
            <person name="Zeng Q."/>
            <person name="Gargeya S."/>
            <person name="Fitzgerald M."/>
            <person name="Haas B."/>
            <person name="Abouelleil A."/>
            <person name="Alvarado L."/>
            <person name="Arachchi H.M."/>
            <person name="Berlin A.M."/>
            <person name="Chapman S.B."/>
            <person name="Dewar J."/>
            <person name="Goldberg J."/>
            <person name="Griggs A."/>
            <person name="Gujja S."/>
            <person name="Hansen M."/>
            <person name="Howarth C."/>
            <person name="Imamovic A."/>
            <person name="Larimer J."/>
            <person name="McCowan C."/>
            <person name="Murphy C."/>
            <person name="Neiman D."/>
            <person name="Pearson M."/>
            <person name="Priest M."/>
            <person name="Roberts A."/>
            <person name="Saif S."/>
            <person name="Shea T."/>
            <person name="Sisk P."/>
            <person name="Sykes S."/>
            <person name="Wortman J."/>
            <person name="Nusbaum C."/>
            <person name="Birren B."/>
        </authorList>
    </citation>
    <scope>NUCLEOTIDE SEQUENCE [LARGE SCALE GENOMIC DNA]</scope>
    <source>
        <strain evidence="2 4">NIPH 3623</strain>
    </source>
</reference>
<reference evidence="3 5" key="2">
    <citation type="journal article" date="2014" name="Int. J. Syst. Evol. Microbiol.">
        <title>Complete genome sequence of Corynebacterium casei LMG S-19264T (=DSM 44701T), isolated from a smear-ripened cheese.</title>
        <authorList>
            <consortium name="US DOE Joint Genome Institute (JGI-PGF)"/>
            <person name="Walter F."/>
            <person name="Albersmeier A."/>
            <person name="Kalinowski J."/>
            <person name="Ruckert C."/>
        </authorList>
    </citation>
    <scope>NUCLEOTIDE SEQUENCE [LARGE SCALE GENOMIC DNA]</scope>
    <source>
        <strain evidence="3 5">CCM 8635</strain>
    </source>
</reference>
<evidence type="ECO:0000313" key="4">
    <source>
        <dbReference type="Proteomes" id="UP000013200"/>
    </source>
</evidence>
<protein>
    <submittedName>
        <fullName evidence="2">Uncharacterized protein</fullName>
    </submittedName>
</protein>
<name>N9REF6_9GAMM</name>
<feature type="transmembrane region" description="Helical" evidence="1">
    <location>
        <begin position="21"/>
        <end position="38"/>
    </location>
</feature>
<evidence type="ECO:0000256" key="1">
    <source>
        <dbReference type="SAM" id="Phobius"/>
    </source>
</evidence>
<dbReference type="Proteomes" id="UP000013200">
    <property type="component" value="Unassembled WGS sequence"/>
</dbReference>
<dbReference type="EMBL" id="APSA01000007">
    <property type="protein sequence ID" value="ENX37517.1"/>
    <property type="molecule type" value="Genomic_DNA"/>
</dbReference>
<evidence type="ECO:0000313" key="2">
    <source>
        <dbReference type="EMBL" id="ENX37517.1"/>
    </source>
</evidence>
<evidence type="ECO:0000313" key="5">
    <source>
        <dbReference type="Proteomes" id="UP000652691"/>
    </source>
</evidence>
<dbReference type="HOGENOM" id="CLU_3003541_0_0_6"/>
<reference evidence="3" key="3">
    <citation type="submission" date="2024-03" db="EMBL/GenBank/DDBJ databases">
        <authorList>
            <person name="Sun Q."/>
            <person name="Sedlacek I."/>
        </authorList>
    </citation>
    <scope>NUCLEOTIDE SEQUENCE</scope>
    <source>
        <strain evidence="3">CCM 8635</strain>
    </source>
</reference>
<dbReference type="AlphaFoldDB" id="N9REF6"/>
<keyword evidence="1" id="KW-0812">Transmembrane</keyword>
<gene>
    <name evidence="2" type="ORF">F888_02856</name>
    <name evidence="3" type="ORF">GCM10007354_04590</name>
</gene>
<dbReference type="EMBL" id="BMDA01000001">
    <property type="protein sequence ID" value="GGH26834.1"/>
    <property type="molecule type" value="Genomic_DNA"/>
</dbReference>
<keyword evidence="1" id="KW-1133">Transmembrane helix</keyword>
<organism evidence="2 4">
    <name type="scientific">Acinetobacter courvalinii</name>
    <dbReference type="NCBI Taxonomy" id="280147"/>
    <lineage>
        <taxon>Bacteria</taxon>
        <taxon>Pseudomonadati</taxon>
        <taxon>Pseudomonadota</taxon>
        <taxon>Gammaproteobacteria</taxon>
        <taxon>Moraxellales</taxon>
        <taxon>Moraxellaceae</taxon>
        <taxon>Acinetobacter</taxon>
    </lineage>
</organism>
<accession>N9REF6</accession>
<keyword evidence="4" id="KW-1185">Reference proteome</keyword>
<evidence type="ECO:0000313" key="3">
    <source>
        <dbReference type="EMBL" id="GGH26834.1"/>
    </source>
</evidence>
<sequence>MVNMITTKCIIGIIINKFYREFLNTMYLILLVYLKFQYDLLKYKDANKNNIYLFGI</sequence>
<proteinExistence type="predicted"/>
<dbReference type="Proteomes" id="UP000652691">
    <property type="component" value="Unassembled WGS sequence"/>
</dbReference>
<comment type="caution">
    <text evidence="2">The sequence shown here is derived from an EMBL/GenBank/DDBJ whole genome shotgun (WGS) entry which is preliminary data.</text>
</comment>